<sequence>MAARTFDAFTTPKAGVIWGLTVPQLLFLSVATFPAWMAISSQRWLAGVAWVPVWLLLLFLTVVPLGGRPAVGWLVAAAAFAIAGLNGWLTFRSKAATGTLRDLDELDMPGALTGVEVLDGPPVGLAQRRIAVIKHRAARTWAITARIEHDGIAMATDALCNRYADGLTELLDAAARGELISEVHLMVRTTPDDCTERELWLRANLTVDAPVTSVATQIEHLRWSQAGVRTEAFITLVIPDNRLSREARHMGGATDGRMNTLLSLAAEIGAVVTGPMGARDIEWLTSPELAQVVRLGFAPGDRAGLVAAAHDANADASVNASVPWALAGPSQAYTAVRHYAHDAWATVTSTVKLPERGATMGGWGHVLAPSEAVERRSVSVVFPIEKQSAADRKAAQQEFGQSLGQGLKDRLGVRSGAKDHRRQAKLDRVEVQLAMGATMSHPYALCSVTVPATAPVAEFGRRLEAAIRRGGMAPQRLDMSQDLAFVTATLPLGVSLTTRHQ</sequence>
<proteinExistence type="predicted"/>
<reference evidence="3" key="1">
    <citation type="submission" date="2016-07" db="EMBL/GenBank/DDBJ databases">
        <authorList>
            <person name="Florea S."/>
            <person name="Webb J.S."/>
            <person name="Jaromczyk J."/>
            <person name="Schardl C.L."/>
        </authorList>
    </citation>
    <scope>NUCLEOTIDE SEQUENCE [LARGE SCALE GENOMIC DNA]</scope>
    <source>
        <strain evidence="3">IPBSL-7</strain>
    </source>
</reference>
<comment type="caution">
    <text evidence="2">The sequence shown here is derived from an EMBL/GenBank/DDBJ whole genome shotgun (WGS) entry which is preliminary data.</text>
</comment>
<protein>
    <recommendedName>
        <fullName evidence="4">PrgI family protein</fullName>
    </recommendedName>
</protein>
<keyword evidence="1" id="KW-0812">Transmembrane</keyword>
<keyword evidence="3" id="KW-1185">Reference proteome</keyword>
<evidence type="ECO:0008006" key="4">
    <source>
        <dbReference type="Google" id="ProtNLM"/>
    </source>
</evidence>
<accession>A0A1C0AGM9</accession>
<dbReference type="Proteomes" id="UP000093501">
    <property type="component" value="Unassembled WGS sequence"/>
</dbReference>
<dbReference type="AlphaFoldDB" id="A0A1C0AGM9"/>
<dbReference type="InterPro" id="IPR049978">
    <property type="entry name" value="SCO6880-like"/>
</dbReference>
<evidence type="ECO:0000313" key="2">
    <source>
        <dbReference type="EMBL" id="OCL30903.1"/>
    </source>
</evidence>
<dbReference type="EMBL" id="MBQD01000027">
    <property type="protein sequence ID" value="OCL30903.1"/>
    <property type="molecule type" value="Genomic_DNA"/>
</dbReference>
<name>A0A1C0AGM9_9ACTN</name>
<keyword evidence="1" id="KW-1133">Transmembrane helix</keyword>
<feature type="transmembrane region" description="Helical" evidence="1">
    <location>
        <begin position="44"/>
        <end position="65"/>
    </location>
</feature>
<dbReference type="NCBIfam" id="NF042935">
    <property type="entry name" value="SCO6880_fam"/>
    <property type="match status" value="1"/>
</dbReference>
<feature type="transmembrane region" description="Helical" evidence="1">
    <location>
        <begin position="71"/>
        <end position="91"/>
    </location>
</feature>
<keyword evidence="1" id="KW-0472">Membrane</keyword>
<organism evidence="2 3">
    <name type="scientific">Tessaracoccus lapidicaptus</name>
    <dbReference type="NCBI Taxonomy" id="1427523"/>
    <lineage>
        <taxon>Bacteria</taxon>
        <taxon>Bacillati</taxon>
        <taxon>Actinomycetota</taxon>
        <taxon>Actinomycetes</taxon>
        <taxon>Propionibacteriales</taxon>
        <taxon>Propionibacteriaceae</taxon>
        <taxon>Tessaracoccus</taxon>
    </lineage>
</organism>
<feature type="transmembrane region" description="Helical" evidence="1">
    <location>
        <begin position="16"/>
        <end position="37"/>
    </location>
</feature>
<evidence type="ECO:0000256" key="1">
    <source>
        <dbReference type="SAM" id="Phobius"/>
    </source>
</evidence>
<gene>
    <name evidence="2" type="ORF">BCR15_10580</name>
</gene>
<evidence type="ECO:0000313" key="3">
    <source>
        <dbReference type="Proteomes" id="UP000093501"/>
    </source>
</evidence>
<dbReference type="RefSeq" id="WP_068752828.1">
    <property type="nucleotide sequence ID" value="NZ_MBQD01000027.1"/>
</dbReference>